<dbReference type="InterPro" id="IPR037919">
    <property type="entry name" value="OGT"/>
</dbReference>
<dbReference type="PANTHER" id="PTHR44366">
    <property type="entry name" value="UDP-N-ACETYLGLUCOSAMINE--PEPTIDE N-ACETYLGLUCOSAMINYLTRANSFERASE 110 KDA SUBUNIT"/>
    <property type="match status" value="1"/>
</dbReference>
<feature type="repeat" description="TPR" evidence="1">
    <location>
        <begin position="204"/>
        <end position="237"/>
    </location>
</feature>
<dbReference type="PANTHER" id="PTHR44366:SF1">
    <property type="entry name" value="UDP-N-ACETYLGLUCOSAMINE--PEPTIDE N-ACETYLGLUCOSAMINYLTRANSFERASE 110 KDA SUBUNIT"/>
    <property type="match status" value="1"/>
</dbReference>
<evidence type="ECO:0000259" key="3">
    <source>
        <dbReference type="Pfam" id="PF23914"/>
    </source>
</evidence>
<feature type="region of interest" description="Disordered" evidence="2">
    <location>
        <begin position="250"/>
        <end position="271"/>
    </location>
</feature>
<reference evidence="4" key="1">
    <citation type="submission" date="2021-01" db="EMBL/GenBank/DDBJ databases">
        <authorList>
            <person name="Corre E."/>
            <person name="Pelletier E."/>
            <person name="Niang G."/>
            <person name="Scheremetjew M."/>
            <person name="Finn R."/>
            <person name="Kale V."/>
            <person name="Holt S."/>
            <person name="Cochrane G."/>
            <person name="Meng A."/>
            <person name="Brown T."/>
            <person name="Cohen L."/>
        </authorList>
    </citation>
    <scope>NUCLEOTIDE SEQUENCE</scope>
    <source>
        <strain evidence="4">CCMP3107</strain>
    </source>
</reference>
<feature type="domain" description="Cytochrome c-type biogenesis protein H TPR" evidence="3">
    <location>
        <begin position="132"/>
        <end position="235"/>
    </location>
</feature>
<dbReference type="GO" id="GO:0006493">
    <property type="term" value="P:protein O-linked glycosylation"/>
    <property type="evidence" value="ECO:0007669"/>
    <property type="project" value="InterPro"/>
</dbReference>
<name>A0A7S4D737_HETAK</name>
<dbReference type="Gene3D" id="1.25.40.10">
    <property type="entry name" value="Tetratricopeptide repeat domain"/>
    <property type="match status" value="3"/>
</dbReference>
<feature type="repeat" description="TPR" evidence="1">
    <location>
        <begin position="170"/>
        <end position="203"/>
    </location>
</feature>
<dbReference type="InterPro" id="IPR056413">
    <property type="entry name" value="TPR_CcmH_CycH"/>
</dbReference>
<evidence type="ECO:0000256" key="1">
    <source>
        <dbReference type="PROSITE-ProRule" id="PRU00339"/>
    </source>
</evidence>
<feature type="repeat" description="TPR" evidence="1">
    <location>
        <begin position="136"/>
        <end position="169"/>
    </location>
</feature>
<dbReference type="PROSITE" id="PS50005">
    <property type="entry name" value="TPR"/>
    <property type="match status" value="3"/>
</dbReference>
<dbReference type="Pfam" id="PF13432">
    <property type="entry name" value="TPR_16"/>
    <property type="match status" value="1"/>
</dbReference>
<proteinExistence type="predicted"/>
<sequence>MAFFCSCLLGNAGDKGADDINGAPERADSLEASQLLQLDAERKLKEGDYPSCIRLLQESIEKDGANAEAEYLLGHVLYVVQGKPDDAEGHLLKALALDCNHQKTLSTLGFLACEKQRFDQGASYLERATELDAQDAAAWAFLGAVYKASGKQQNAVDAYLKAVQFNPKDVTAFYNLANLYHDLGDNGNSIQHYNKVIEIDPRHADAWYNMGVVHHESQNLEKAVGCYEKAAEINPELNEAREHGTTLRTYLESKEPPKKSKRFFGKTKTSK</sequence>
<gene>
    <name evidence="4" type="ORF">HAKA00212_LOCUS11143</name>
</gene>
<feature type="compositionally biased region" description="Basic residues" evidence="2">
    <location>
        <begin position="259"/>
        <end position="271"/>
    </location>
</feature>
<accession>A0A7S4D737</accession>
<keyword evidence="1" id="KW-0802">TPR repeat</keyword>
<dbReference type="PROSITE" id="PS50293">
    <property type="entry name" value="TPR_REGION"/>
    <property type="match status" value="3"/>
</dbReference>
<dbReference type="Pfam" id="PF23914">
    <property type="entry name" value="TPR_CcmH_CycH"/>
    <property type="match status" value="1"/>
</dbReference>
<evidence type="ECO:0000256" key="2">
    <source>
        <dbReference type="SAM" id="MobiDB-lite"/>
    </source>
</evidence>
<dbReference type="GO" id="GO:0097363">
    <property type="term" value="F:protein O-acetylglucosaminyltransferase activity"/>
    <property type="evidence" value="ECO:0007669"/>
    <property type="project" value="TreeGrafter"/>
</dbReference>
<organism evidence="4">
    <name type="scientific">Heterosigma akashiwo</name>
    <name type="common">Chromophytic alga</name>
    <name type="synonym">Heterosigma carterae</name>
    <dbReference type="NCBI Taxonomy" id="2829"/>
    <lineage>
        <taxon>Eukaryota</taxon>
        <taxon>Sar</taxon>
        <taxon>Stramenopiles</taxon>
        <taxon>Ochrophyta</taxon>
        <taxon>Raphidophyceae</taxon>
        <taxon>Chattonellales</taxon>
        <taxon>Chattonellaceae</taxon>
        <taxon>Heterosigma</taxon>
    </lineage>
</organism>
<dbReference type="EMBL" id="HBIU01023936">
    <property type="protein sequence ID" value="CAE0632434.1"/>
    <property type="molecule type" value="Transcribed_RNA"/>
</dbReference>
<dbReference type="InterPro" id="IPR011990">
    <property type="entry name" value="TPR-like_helical_dom_sf"/>
</dbReference>
<dbReference type="SUPFAM" id="SSF81901">
    <property type="entry name" value="HCP-like"/>
    <property type="match status" value="1"/>
</dbReference>
<evidence type="ECO:0000313" key="4">
    <source>
        <dbReference type="EMBL" id="CAE0632434.1"/>
    </source>
</evidence>
<dbReference type="SMART" id="SM00028">
    <property type="entry name" value="TPR"/>
    <property type="match status" value="6"/>
</dbReference>
<protein>
    <recommendedName>
        <fullName evidence="3">Cytochrome c-type biogenesis protein H TPR domain-containing protein</fullName>
    </recommendedName>
</protein>
<dbReference type="InterPro" id="IPR019734">
    <property type="entry name" value="TPR_rpt"/>
</dbReference>
<dbReference type="AlphaFoldDB" id="A0A7S4D737"/>